<feature type="domain" description="HTH tetR-type" evidence="4">
    <location>
        <begin position="20"/>
        <end position="80"/>
    </location>
</feature>
<dbReference type="RefSeq" id="WP_398281789.1">
    <property type="nucleotide sequence ID" value="NZ_JBITLV010000004.1"/>
</dbReference>
<sequence>MATIPAVPRAGRAQPAGQLAATRGRIAAAAFELFADQGYEGTTVEAIAERAGVARRTFFRYFRSKEDVIFPDHDALLESVERTLEASAALPAVDAICAGVRQVFASYVTDPEVSVQRYRITRGIAALRDRELASVQRYERAFSRYVRGRLAGTCTEAEAALRADVLAAAVVAAHNAVLREWLRDGGTRDFGAQLEAAFDWVRSTLADAGTPGQLVPGAGAAPTPNPVAPTPVAPTPEPAAADSPAEHENDVVVAVFRAGDPITDIVEKISRSL</sequence>
<name>A0ABW8APR2_9ACTN</name>
<evidence type="ECO:0000256" key="3">
    <source>
        <dbReference type="SAM" id="MobiDB-lite"/>
    </source>
</evidence>
<evidence type="ECO:0000256" key="2">
    <source>
        <dbReference type="PROSITE-ProRule" id="PRU00335"/>
    </source>
</evidence>
<dbReference type="InterPro" id="IPR001647">
    <property type="entry name" value="HTH_TetR"/>
</dbReference>
<feature type="compositionally biased region" description="Pro residues" evidence="3">
    <location>
        <begin position="223"/>
        <end position="237"/>
    </location>
</feature>
<dbReference type="PRINTS" id="PR00455">
    <property type="entry name" value="HTHTETR"/>
</dbReference>
<dbReference type="Gene3D" id="1.10.357.10">
    <property type="entry name" value="Tetracycline Repressor, domain 2"/>
    <property type="match status" value="1"/>
</dbReference>
<proteinExistence type="predicted"/>
<feature type="DNA-binding region" description="H-T-H motif" evidence="2">
    <location>
        <begin position="43"/>
        <end position="62"/>
    </location>
</feature>
<evidence type="ECO:0000259" key="4">
    <source>
        <dbReference type="PROSITE" id="PS50977"/>
    </source>
</evidence>
<dbReference type="PROSITE" id="PS01081">
    <property type="entry name" value="HTH_TETR_1"/>
    <property type="match status" value="1"/>
</dbReference>
<dbReference type="PANTHER" id="PTHR30055:SF226">
    <property type="entry name" value="HTH-TYPE TRANSCRIPTIONAL REGULATOR PKSA"/>
    <property type="match status" value="1"/>
</dbReference>
<dbReference type="PANTHER" id="PTHR30055">
    <property type="entry name" value="HTH-TYPE TRANSCRIPTIONAL REGULATOR RUTR"/>
    <property type="match status" value="1"/>
</dbReference>
<dbReference type="Gene3D" id="1.10.10.60">
    <property type="entry name" value="Homeodomain-like"/>
    <property type="match status" value="1"/>
</dbReference>
<evidence type="ECO:0000313" key="5">
    <source>
        <dbReference type="EMBL" id="MFI7588365.1"/>
    </source>
</evidence>
<dbReference type="InterPro" id="IPR023772">
    <property type="entry name" value="DNA-bd_HTH_TetR-type_CS"/>
</dbReference>
<dbReference type="SUPFAM" id="SSF46689">
    <property type="entry name" value="Homeodomain-like"/>
    <property type="match status" value="1"/>
</dbReference>
<gene>
    <name evidence="5" type="ORF">ACIB24_14950</name>
</gene>
<reference evidence="5 6" key="1">
    <citation type="submission" date="2024-10" db="EMBL/GenBank/DDBJ databases">
        <title>The Natural Products Discovery Center: Release of the First 8490 Sequenced Strains for Exploring Actinobacteria Biosynthetic Diversity.</title>
        <authorList>
            <person name="Kalkreuter E."/>
            <person name="Kautsar S.A."/>
            <person name="Yang D."/>
            <person name="Bader C.D."/>
            <person name="Teijaro C.N."/>
            <person name="Fluegel L."/>
            <person name="Davis C.M."/>
            <person name="Simpson J.R."/>
            <person name="Lauterbach L."/>
            <person name="Steele A.D."/>
            <person name="Gui C."/>
            <person name="Meng S."/>
            <person name="Li G."/>
            <person name="Viehrig K."/>
            <person name="Ye F."/>
            <person name="Su P."/>
            <person name="Kiefer A.F."/>
            <person name="Nichols A."/>
            <person name="Cepeda A.J."/>
            <person name="Yan W."/>
            <person name="Fan B."/>
            <person name="Jiang Y."/>
            <person name="Adhikari A."/>
            <person name="Zheng C.-J."/>
            <person name="Schuster L."/>
            <person name="Cowan T.M."/>
            <person name="Smanski M.J."/>
            <person name="Chevrette M.G."/>
            <person name="De Carvalho L.P.S."/>
            <person name="Shen B."/>
        </authorList>
    </citation>
    <scope>NUCLEOTIDE SEQUENCE [LARGE SCALE GENOMIC DNA]</scope>
    <source>
        <strain evidence="5 6">NPDC049639</strain>
    </source>
</reference>
<dbReference type="InterPro" id="IPR041347">
    <property type="entry name" value="MftR_C"/>
</dbReference>
<dbReference type="Pfam" id="PF17754">
    <property type="entry name" value="TetR_C_14"/>
    <property type="match status" value="1"/>
</dbReference>
<keyword evidence="6" id="KW-1185">Reference proteome</keyword>
<protein>
    <submittedName>
        <fullName evidence="5">TetR family transcriptional regulator</fullName>
    </submittedName>
</protein>
<dbReference type="InterPro" id="IPR050109">
    <property type="entry name" value="HTH-type_TetR-like_transc_reg"/>
</dbReference>
<feature type="region of interest" description="Disordered" evidence="3">
    <location>
        <begin position="212"/>
        <end position="246"/>
    </location>
</feature>
<dbReference type="InterPro" id="IPR009057">
    <property type="entry name" value="Homeodomain-like_sf"/>
</dbReference>
<dbReference type="PROSITE" id="PS50977">
    <property type="entry name" value="HTH_TETR_2"/>
    <property type="match status" value="1"/>
</dbReference>
<dbReference type="EMBL" id="JBITLV010000004">
    <property type="protein sequence ID" value="MFI7588365.1"/>
    <property type="molecule type" value="Genomic_DNA"/>
</dbReference>
<accession>A0ABW8APR2</accession>
<keyword evidence="1 2" id="KW-0238">DNA-binding</keyword>
<dbReference type="Proteomes" id="UP001612915">
    <property type="component" value="Unassembled WGS sequence"/>
</dbReference>
<dbReference type="Pfam" id="PF00440">
    <property type="entry name" value="TetR_N"/>
    <property type="match status" value="1"/>
</dbReference>
<comment type="caution">
    <text evidence="5">The sequence shown here is derived from an EMBL/GenBank/DDBJ whole genome shotgun (WGS) entry which is preliminary data.</text>
</comment>
<evidence type="ECO:0000313" key="6">
    <source>
        <dbReference type="Proteomes" id="UP001612915"/>
    </source>
</evidence>
<organism evidence="5 6">
    <name type="scientific">Spongisporangium articulatum</name>
    <dbReference type="NCBI Taxonomy" id="3362603"/>
    <lineage>
        <taxon>Bacteria</taxon>
        <taxon>Bacillati</taxon>
        <taxon>Actinomycetota</taxon>
        <taxon>Actinomycetes</taxon>
        <taxon>Kineosporiales</taxon>
        <taxon>Kineosporiaceae</taxon>
        <taxon>Spongisporangium</taxon>
    </lineage>
</organism>
<evidence type="ECO:0000256" key="1">
    <source>
        <dbReference type="ARBA" id="ARBA00023125"/>
    </source>
</evidence>